<dbReference type="AlphaFoldDB" id="A0A642UMH3"/>
<name>A0A642UMH3_DIURU</name>
<evidence type="ECO:0000313" key="3">
    <source>
        <dbReference type="Proteomes" id="UP000449547"/>
    </source>
</evidence>
<comment type="caution">
    <text evidence="2">The sequence shown here is derived from an EMBL/GenBank/DDBJ whole genome shotgun (WGS) entry which is preliminary data.</text>
</comment>
<feature type="region of interest" description="Disordered" evidence="1">
    <location>
        <begin position="1"/>
        <end position="83"/>
    </location>
</feature>
<dbReference type="RefSeq" id="XP_034012171.1">
    <property type="nucleotide sequence ID" value="XM_034155753.1"/>
</dbReference>
<accession>A0A642UMH3</accession>
<dbReference type="VEuPathDB" id="FungiDB:DIURU_003035"/>
<feature type="compositionally biased region" description="Acidic residues" evidence="1">
    <location>
        <begin position="71"/>
        <end position="83"/>
    </location>
</feature>
<dbReference type="Proteomes" id="UP000449547">
    <property type="component" value="Unassembled WGS sequence"/>
</dbReference>
<dbReference type="GeneID" id="54781686"/>
<protein>
    <submittedName>
        <fullName evidence="2">Uncharacterized protein</fullName>
    </submittedName>
</protein>
<organism evidence="2 3">
    <name type="scientific">Diutina rugosa</name>
    <name type="common">Yeast</name>
    <name type="synonym">Candida rugosa</name>
    <dbReference type="NCBI Taxonomy" id="5481"/>
    <lineage>
        <taxon>Eukaryota</taxon>
        <taxon>Fungi</taxon>
        <taxon>Dikarya</taxon>
        <taxon>Ascomycota</taxon>
        <taxon>Saccharomycotina</taxon>
        <taxon>Pichiomycetes</taxon>
        <taxon>Debaryomycetaceae</taxon>
        <taxon>Diutina</taxon>
    </lineage>
</organism>
<sequence>MSAADVPRRSPRRRAANVPDHFQQPPQFTVPVSPPRPQQQAPSTLKAIQEIPSPKCDSDSSSWDERRFSSDSEESIFSECEEPSQTEELELEELGEMQVCSIDDVVTIVAHHTPRSLKRLSRVIV</sequence>
<evidence type="ECO:0000256" key="1">
    <source>
        <dbReference type="SAM" id="MobiDB-lite"/>
    </source>
</evidence>
<evidence type="ECO:0000313" key="2">
    <source>
        <dbReference type="EMBL" id="KAA8901984.1"/>
    </source>
</evidence>
<reference evidence="2 3" key="1">
    <citation type="submission" date="2019-07" db="EMBL/GenBank/DDBJ databases">
        <title>Genome assembly of two rare yeast pathogens: Diutina rugosa and Trichomonascus ciferrii.</title>
        <authorList>
            <person name="Mixao V."/>
            <person name="Saus E."/>
            <person name="Hansen A."/>
            <person name="Lass-Flor C."/>
            <person name="Gabaldon T."/>
        </authorList>
    </citation>
    <scope>NUCLEOTIDE SEQUENCE [LARGE SCALE GENOMIC DNA]</scope>
    <source>
        <strain evidence="2 3">CBS 613</strain>
    </source>
</reference>
<dbReference type="EMBL" id="SWFT01000096">
    <property type="protein sequence ID" value="KAA8901984.1"/>
    <property type="molecule type" value="Genomic_DNA"/>
</dbReference>
<gene>
    <name evidence="2" type="ORF">DIURU_003035</name>
</gene>
<proteinExistence type="predicted"/>
<keyword evidence="3" id="KW-1185">Reference proteome</keyword>